<protein>
    <submittedName>
        <fullName evidence="1">Uncharacterized protein</fullName>
    </submittedName>
</protein>
<dbReference type="AlphaFoldDB" id="A0A7W5B7W7"/>
<dbReference type="EMBL" id="JACHXD010000003">
    <property type="protein sequence ID" value="MBB3118187.1"/>
    <property type="molecule type" value="Genomic_DNA"/>
</dbReference>
<keyword evidence="2" id="KW-1185">Reference proteome</keyword>
<gene>
    <name evidence="1" type="ORF">FHS03_001218</name>
</gene>
<name>A0A7W5B7W7_9BURK</name>
<dbReference type="Proteomes" id="UP000541535">
    <property type="component" value="Unassembled WGS sequence"/>
</dbReference>
<accession>A0A7W5B7W7</accession>
<evidence type="ECO:0000313" key="2">
    <source>
        <dbReference type="Proteomes" id="UP000541535"/>
    </source>
</evidence>
<organism evidence="1 2">
    <name type="scientific">Pseudoduganella violacea</name>
    <dbReference type="NCBI Taxonomy" id="1715466"/>
    <lineage>
        <taxon>Bacteria</taxon>
        <taxon>Pseudomonadati</taxon>
        <taxon>Pseudomonadota</taxon>
        <taxon>Betaproteobacteria</taxon>
        <taxon>Burkholderiales</taxon>
        <taxon>Oxalobacteraceae</taxon>
        <taxon>Telluria group</taxon>
        <taxon>Pseudoduganella</taxon>
    </lineage>
</organism>
<proteinExistence type="predicted"/>
<sequence>MHAKDLMKRTHALPQRGAVAYSPANSAAALADHKALS</sequence>
<reference evidence="1 2" key="1">
    <citation type="submission" date="2020-08" db="EMBL/GenBank/DDBJ databases">
        <title>Genomic Encyclopedia of Type Strains, Phase III (KMG-III): the genomes of soil and plant-associated and newly described type strains.</title>
        <authorList>
            <person name="Whitman W."/>
        </authorList>
    </citation>
    <scope>NUCLEOTIDE SEQUENCE [LARGE SCALE GENOMIC DNA]</scope>
    <source>
        <strain evidence="1 2">CECT 8897</strain>
    </source>
</reference>
<comment type="caution">
    <text evidence="1">The sequence shown here is derived from an EMBL/GenBank/DDBJ whole genome shotgun (WGS) entry which is preliminary data.</text>
</comment>
<evidence type="ECO:0000313" key="1">
    <source>
        <dbReference type="EMBL" id="MBB3118187.1"/>
    </source>
</evidence>